<evidence type="ECO:0000313" key="2">
    <source>
        <dbReference type="EMBL" id="PBC33526.1"/>
    </source>
</evidence>
<dbReference type="AlphaFoldDB" id="A0A2A3EQM2"/>
<dbReference type="EMBL" id="KZ288202">
    <property type="protein sequence ID" value="PBC33526.1"/>
    <property type="molecule type" value="Genomic_DNA"/>
</dbReference>
<feature type="compositionally biased region" description="Low complexity" evidence="1">
    <location>
        <begin position="156"/>
        <end position="177"/>
    </location>
</feature>
<evidence type="ECO:0000313" key="3">
    <source>
        <dbReference type="Proteomes" id="UP000242457"/>
    </source>
</evidence>
<protein>
    <submittedName>
        <fullName evidence="2">Uncharacterized protein</fullName>
    </submittedName>
</protein>
<dbReference type="OrthoDB" id="7612083at2759"/>
<keyword evidence="3" id="KW-1185">Reference proteome</keyword>
<sequence length="299" mass="31951">MALQSYPAHMTVDSQKQIEMQRLQTEHLKRQQEHIMQHNIQELQAQMTKNQLSMSGPQSLMFLPFLEQLRGLPVQSPMPPPPVTSTSTTTNKHINSIANMISSHREGPSWATAHLAQMTTQMEKEASPTPISSAVAPTAAPLQDLDAPLNLTKPKSSSSGATASSSSPGSDSHSTGAGSSGQQEQPLAATAPKLFPPGLPMPRNYLTTLPYAGLPPHLSSISSPSAVAAAAVAAMEKHIAMHSIYAIPPSAGAMPPSPQTQRPGGLKHSSSREEAAQEEQDYLSTPHRWIENLKACLSI</sequence>
<name>A0A2A3EQM2_APICC</name>
<dbReference type="STRING" id="94128.A0A2A3EQM2"/>
<evidence type="ECO:0000256" key="1">
    <source>
        <dbReference type="SAM" id="MobiDB-lite"/>
    </source>
</evidence>
<proteinExistence type="predicted"/>
<reference evidence="2 3" key="1">
    <citation type="submission" date="2014-07" db="EMBL/GenBank/DDBJ databases">
        <title>Genomic and transcriptomic analysis on Apis cerana provide comprehensive insights into honey bee biology.</title>
        <authorList>
            <person name="Diao Q."/>
            <person name="Sun L."/>
            <person name="Zheng H."/>
            <person name="Zheng H."/>
            <person name="Xu S."/>
            <person name="Wang S."/>
            <person name="Zeng Z."/>
            <person name="Hu F."/>
            <person name="Su S."/>
            <person name="Wu J."/>
        </authorList>
    </citation>
    <scope>NUCLEOTIDE SEQUENCE [LARGE SCALE GENOMIC DNA]</scope>
    <source>
        <tissue evidence="2">Pupae without intestine</tissue>
    </source>
</reference>
<dbReference type="Proteomes" id="UP000242457">
    <property type="component" value="Unassembled WGS sequence"/>
</dbReference>
<organism evidence="2 3">
    <name type="scientific">Apis cerana cerana</name>
    <name type="common">Oriental honeybee</name>
    <dbReference type="NCBI Taxonomy" id="94128"/>
    <lineage>
        <taxon>Eukaryota</taxon>
        <taxon>Metazoa</taxon>
        <taxon>Ecdysozoa</taxon>
        <taxon>Arthropoda</taxon>
        <taxon>Hexapoda</taxon>
        <taxon>Insecta</taxon>
        <taxon>Pterygota</taxon>
        <taxon>Neoptera</taxon>
        <taxon>Endopterygota</taxon>
        <taxon>Hymenoptera</taxon>
        <taxon>Apocrita</taxon>
        <taxon>Aculeata</taxon>
        <taxon>Apoidea</taxon>
        <taxon>Anthophila</taxon>
        <taxon>Apidae</taxon>
        <taxon>Apis</taxon>
    </lineage>
</organism>
<feature type="region of interest" description="Disordered" evidence="1">
    <location>
        <begin position="250"/>
        <end position="283"/>
    </location>
</feature>
<feature type="region of interest" description="Disordered" evidence="1">
    <location>
        <begin position="147"/>
        <end position="186"/>
    </location>
</feature>
<gene>
    <name evidence="2" type="ORF">APICC_04375</name>
</gene>
<accession>A0A2A3EQM2</accession>